<feature type="binding site" evidence="2">
    <location>
        <position position="358"/>
    </location>
    <ligand>
        <name>Mn(2+)</name>
        <dbReference type="ChEBI" id="CHEBI:29035"/>
        <label>2</label>
    </ligand>
</feature>
<comment type="cofactor">
    <cofactor evidence="2">
        <name>Mn(2+)</name>
        <dbReference type="ChEBI" id="CHEBI:29035"/>
    </cofactor>
    <text evidence="2">The Mn(2+) ion enhances activity.</text>
</comment>
<dbReference type="PANTHER" id="PTHR11014">
    <property type="entry name" value="PEPTIDASE M20 FAMILY MEMBER"/>
    <property type="match status" value="1"/>
</dbReference>
<dbReference type="Proteomes" id="UP000000692">
    <property type="component" value="Plasmid 2"/>
</dbReference>
<dbReference type="GO" id="GO:0050118">
    <property type="term" value="F:N-acetyldiaminopimelate deacetylase activity"/>
    <property type="evidence" value="ECO:0007669"/>
    <property type="project" value="UniProtKB-ARBA"/>
</dbReference>
<evidence type="ECO:0000313" key="5">
    <source>
        <dbReference type="Proteomes" id="UP000000692"/>
    </source>
</evidence>
<name>F9YBG7_KETVW</name>
<dbReference type="EC" id="3.5.1.32" evidence="4"/>
<feature type="binding site" evidence="2">
    <location>
        <position position="102"/>
    </location>
    <ligand>
        <name>Mn(2+)</name>
        <dbReference type="ChEBI" id="CHEBI:29035"/>
        <label>2</label>
    </ligand>
</feature>
<dbReference type="PATRIC" id="fig|759362.5.peg.2995"/>
<dbReference type="GO" id="GO:0046872">
    <property type="term" value="F:metal ion binding"/>
    <property type="evidence" value="ECO:0007669"/>
    <property type="project" value="UniProtKB-KW"/>
</dbReference>
<dbReference type="Pfam" id="PF07687">
    <property type="entry name" value="M20_dimer"/>
    <property type="match status" value="1"/>
</dbReference>
<dbReference type="EMBL" id="CP002020">
    <property type="protein sequence ID" value="AEM42719.1"/>
    <property type="molecule type" value="Genomic_DNA"/>
</dbReference>
<feature type="binding site" evidence="2">
    <location>
        <position position="137"/>
    </location>
    <ligand>
        <name>Mn(2+)</name>
        <dbReference type="ChEBI" id="CHEBI:29035"/>
        <label>2</label>
    </ligand>
</feature>
<evidence type="ECO:0000256" key="1">
    <source>
        <dbReference type="ARBA" id="ARBA00022801"/>
    </source>
</evidence>
<keyword evidence="5" id="KW-1185">Reference proteome</keyword>
<feature type="binding site" evidence="2">
    <location>
        <position position="163"/>
    </location>
    <ligand>
        <name>Mn(2+)</name>
        <dbReference type="ChEBI" id="CHEBI:29035"/>
        <label>2</label>
    </ligand>
</feature>
<dbReference type="Gene3D" id="3.40.630.10">
    <property type="entry name" value="Zn peptidases"/>
    <property type="match status" value="1"/>
</dbReference>
<dbReference type="SUPFAM" id="SSF53187">
    <property type="entry name" value="Zn-dependent exopeptidases"/>
    <property type="match status" value="1"/>
</dbReference>
<evidence type="ECO:0000313" key="4">
    <source>
        <dbReference type="EMBL" id="AEM42719.1"/>
    </source>
</evidence>
<keyword evidence="2" id="KW-0479">Metal-binding</keyword>
<evidence type="ECO:0000256" key="2">
    <source>
        <dbReference type="PIRSR" id="PIRSR005962-1"/>
    </source>
</evidence>
<reference evidence="4 5" key="1">
    <citation type="journal article" date="2011" name="J. Bacteriol.">
        <title>Complete genome sequence of the industrial strain Ketogulonicigenium vulgare WSH-001.</title>
        <authorList>
            <person name="Liu L."/>
            <person name="Li Y."/>
            <person name="Zhang J."/>
            <person name="Zhou Z."/>
            <person name="Liu J."/>
            <person name="Li X."/>
            <person name="Zhou J."/>
            <person name="Du G."/>
            <person name="Wang L."/>
            <person name="Chen J."/>
        </authorList>
    </citation>
    <scope>NUCLEOTIDE SEQUENCE [LARGE SCALE GENOMIC DNA]</scope>
    <source>
        <strain evidence="4 5">WSH-001</strain>
        <plasmid evidence="5">pKVU_200</plasmid>
    </source>
</reference>
<dbReference type="InterPro" id="IPR002933">
    <property type="entry name" value="Peptidase_M20"/>
</dbReference>
<keyword evidence="2" id="KW-0464">Manganese</keyword>
<proteinExistence type="predicted"/>
<feature type="domain" description="Peptidase M20 dimerisation" evidence="3">
    <location>
        <begin position="187"/>
        <end position="278"/>
    </location>
</feature>
<dbReference type="GO" id="GO:0047980">
    <property type="term" value="F:hippurate hydrolase activity"/>
    <property type="evidence" value="ECO:0007669"/>
    <property type="project" value="UniProtKB-EC"/>
</dbReference>
<dbReference type="OrthoDB" id="9777385at2"/>
<organism evidence="4 5">
    <name type="scientific">Ketogulonicigenium vulgare (strain WSH-001)</name>
    <dbReference type="NCBI Taxonomy" id="759362"/>
    <lineage>
        <taxon>Bacteria</taxon>
        <taxon>Pseudomonadati</taxon>
        <taxon>Pseudomonadota</taxon>
        <taxon>Alphaproteobacteria</taxon>
        <taxon>Rhodobacterales</taxon>
        <taxon>Roseobacteraceae</taxon>
        <taxon>Ketogulonicigenium</taxon>
    </lineage>
</organism>
<dbReference type="KEGG" id="kvl:KVU_PB0041"/>
<geneLocation type="plasmid" evidence="5">
    <name>pKVU_200</name>
</geneLocation>
<dbReference type="AlphaFoldDB" id="F9YBG7"/>
<dbReference type="Pfam" id="PF01546">
    <property type="entry name" value="Peptidase_M20"/>
    <property type="match status" value="1"/>
</dbReference>
<dbReference type="InterPro" id="IPR017439">
    <property type="entry name" value="Amidohydrolase"/>
</dbReference>
<dbReference type="FunFam" id="3.30.70.360:FF:000001">
    <property type="entry name" value="N-acetyldiaminopimelate deacetylase"/>
    <property type="match status" value="1"/>
</dbReference>
<keyword evidence="1 4" id="KW-0378">Hydrolase</keyword>
<dbReference type="InterPro" id="IPR036264">
    <property type="entry name" value="Bact_exopeptidase_dim_dom"/>
</dbReference>
<dbReference type="InterPro" id="IPR011650">
    <property type="entry name" value="Peptidase_M20_dimer"/>
</dbReference>
<dbReference type="GO" id="GO:0019877">
    <property type="term" value="P:diaminopimelate biosynthetic process"/>
    <property type="evidence" value="ECO:0007669"/>
    <property type="project" value="UniProtKB-ARBA"/>
</dbReference>
<dbReference type="CDD" id="cd05666">
    <property type="entry name" value="M20_Acy1-like"/>
    <property type="match status" value="1"/>
</dbReference>
<gene>
    <name evidence="4" type="ordered locus">KVU_PB0041</name>
</gene>
<dbReference type="RefSeq" id="WP_013385681.1">
    <property type="nucleotide sequence ID" value="NC_017385.1"/>
</dbReference>
<keyword evidence="4" id="KW-0614">Plasmid</keyword>
<accession>F9YBG7</accession>
<dbReference type="SUPFAM" id="SSF55031">
    <property type="entry name" value="Bacterial exopeptidase dimerisation domain"/>
    <property type="match status" value="1"/>
</dbReference>
<evidence type="ECO:0000259" key="3">
    <source>
        <dbReference type="Pfam" id="PF07687"/>
    </source>
</evidence>
<feature type="binding site" evidence="2">
    <location>
        <position position="104"/>
    </location>
    <ligand>
        <name>Mn(2+)</name>
        <dbReference type="ChEBI" id="CHEBI:29035"/>
        <label>2</label>
    </ligand>
</feature>
<dbReference type="NCBIfam" id="TIGR01891">
    <property type="entry name" value="amidohydrolases"/>
    <property type="match status" value="1"/>
</dbReference>
<dbReference type="PANTHER" id="PTHR11014:SF63">
    <property type="entry name" value="METALLOPEPTIDASE, PUTATIVE (AFU_ORTHOLOGUE AFUA_6G09600)-RELATED"/>
    <property type="match status" value="1"/>
</dbReference>
<protein>
    <submittedName>
        <fullName evidence="4">Amidohydrolase subfamily</fullName>
        <ecNumber evidence="4">3.5.1.32</ecNumber>
    </submittedName>
</protein>
<dbReference type="HOGENOM" id="CLU_023257_1_1_5"/>
<dbReference type="PIRSF" id="PIRSF005962">
    <property type="entry name" value="Pept_M20D_amidohydro"/>
    <property type="match status" value="1"/>
</dbReference>
<sequence>MPLLNSTAANLAEVTGWRHDFHAHPEILYEVHRTAARVAELLTSFGIDEVATGLGRTGVVGIIHGNRPGKMIALRAEMDALPMPEETGLPHASTIPGAMHACGHDGHSAMLLGAAKHLAETRDFAGSVALIFQPAEEGGKGALAMAEDGLFDRWPISACYAMHNMPGLPLGTFASVAGGIMASADKFNMTLKATGGHAAWPHTTPDPIVCAGQIIGAVQTIVSREANPLLASVISITQVHGGSAHNVIPAEVTLAGTLRALDPGLRQRNAARLEQIAKGIAATMGVEAQVEVQFGSGVVMNDPRELALCMDVARDLMGPDMVDAHMVPLMGGDDFCFLAERRPSCYVFVGNGESAGLHTTKYDFNDDLIPIGISYWINLVQRATAS</sequence>
<dbReference type="Gene3D" id="3.30.70.360">
    <property type="match status" value="1"/>
</dbReference>